<evidence type="ECO:0000256" key="1">
    <source>
        <dbReference type="ARBA" id="ARBA00004651"/>
    </source>
</evidence>
<feature type="domain" description="ABC transmembrane type-1" evidence="11">
    <location>
        <begin position="66"/>
        <end position="274"/>
    </location>
</feature>
<proteinExistence type="inferred from homology"/>
<comment type="function">
    <text evidence="10">Part of the binding-protein-dependent transport system for phosphate; probably responsible for the translocation of the substrate across the membrane.</text>
</comment>
<dbReference type="EMBL" id="QICS01000002">
    <property type="protein sequence ID" value="PXV93728.1"/>
    <property type="molecule type" value="Genomic_DNA"/>
</dbReference>
<dbReference type="EMBL" id="NOKA02000003">
    <property type="protein sequence ID" value="RDY32669.1"/>
    <property type="molecule type" value="Genomic_DNA"/>
</dbReference>
<dbReference type="InterPro" id="IPR000515">
    <property type="entry name" value="MetI-like"/>
</dbReference>
<evidence type="ECO:0000256" key="2">
    <source>
        <dbReference type="ARBA" id="ARBA00007069"/>
    </source>
</evidence>
<evidence type="ECO:0000256" key="7">
    <source>
        <dbReference type="ARBA" id="ARBA00022989"/>
    </source>
</evidence>
<dbReference type="GO" id="GO:0006817">
    <property type="term" value="P:phosphate ion transport"/>
    <property type="evidence" value="ECO:0007669"/>
    <property type="project" value="UniProtKB-KW"/>
</dbReference>
<evidence type="ECO:0000256" key="5">
    <source>
        <dbReference type="ARBA" id="ARBA00022592"/>
    </source>
</evidence>
<evidence type="ECO:0000256" key="9">
    <source>
        <dbReference type="RuleBase" id="RU363032"/>
    </source>
</evidence>
<dbReference type="AlphaFoldDB" id="A0A255JSS3"/>
<feature type="transmembrane region" description="Helical" evidence="9">
    <location>
        <begin position="107"/>
        <end position="129"/>
    </location>
</feature>
<evidence type="ECO:0000259" key="11">
    <source>
        <dbReference type="PROSITE" id="PS50928"/>
    </source>
</evidence>
<comment type="caution">
    <text evidence="12">The sequence shown here is derived from an EMBL/GenBank/DDBJ whole genome shotgun (WGS) entry which is preliminary data.</text>
</comment>
<sequence>MTKWKEKFMEFIFLIAACTSVMAVVLICIFLFANGIPAMKEIGFLNFLLGEKWKPSNNIFGILPMILGSIYVTAGAIVIGVPIGVLTSIFMAKFCPKKIYTFLKSSIELMAGIPSVVYGFFGLVILVPFVRETFGGHGSSILTASLLLGMMILPTIVGVSEAALRAVPDQYYEGALALGSTHERSIFFVVLPAAKSGIVAAIVLGIGRAIGETMAVIMVAGNQARMPAGILKGVRTLTANIVIEMGYAADLHREALIATAVVLFVFILIINLSVSVLNRRS</sequence>
<evidence type="ECO:0000313" key="12">
    <source>
        <dbReference type="EMBL" id="PXV93728.1"/>
    </source>
</evidence>
<comment type="similarity">
    <text evidence="2 10">Belongs to the binding-protein-dependent transport system permease family. CysTW subfamily.</text>
</comment>
<keyword evidence="7 9" id="KW-1133">Transmembrane helix</keyword>
<dbReference type="GO" id="GO:0005315">
    <property type="term" value="F:phosphate transmembrane transporter activity"/>
    <property type="evidence" value="ECO:0007669"/>
    <property type="project" value="InterPro"/>
</dbReference>
<accession>A0A255JSS3</accession>
<feature type="transmembrane region" description="Helical" evidence="9">
    <location>
        <begin position="141"/>
        <end position="164"/>
    </location>
</feature>
<dbReference type="NCBIfam" id="TIGR02138">
    <property type="entry name" value="phosphate_pstC"/>
    <property type="match status" value="1"/>
</dbReference>
<dbReference type="OrthoDB" id="9785113at2"/>
<dbReference type="GO" id="GO:0005886">
    <property type="term" value="C:plasma membrane"/>
    <property type="evidence" value="ECO:0007669"/>
    <property type="project" value="UniProtKB-SubCell"/>
</dbReference>
<keyword evidence="3 9" id="KW-0813">Transport</keyword>
<keyword evidence="5 10" id="KW-0592">Phosphate transport</keyword>
<evidence type="ECO:0000313" key="13">
    <source>
        <dbReference type="EMBL" id="RDY32669.1"/>
    </source>
</evidence>
<evidence type="ECO:0000313" key="15">
    <source>
        <dbReference type="Proteomes" id="UP000247523"/>
    </source>
</evidence>
<organism evidence="12 15">
    <name type="scientific">Lachnotalea glycerini</name>
    <dbReference type="NCBI Taxonomy" id="1763509"/>
    <lineage>
        <taxon>Bacteria</taxon>
        <taxon>Bacillati</taxon>
        <taxon>Bacillota</taxon>
        <taxon>Clostridia</taxon>
        <taxon>Lachnospirales</taxon>
        <taxon>Lachnospiraceae</taxon>
        <taxon>Lachnotalea</taxon>
    </lineage>
</organism>
<evidence type="ECO:0000256" key="8">
    <source>
        <dbReference type="ARBA" id="ARBA00023136"/>
    </source>
</evidence>
<dbReference type="PANTHER" id="PTHR30425:SF1">
    <property type="entry name" value="PHOSPHATE TRANSPORT SYSTEM PERMEASE PROTEIN PSTC"/>
    <property type="match status" value="1"/>
</dbReference>
<dbReference type="Gene3D" id="1.10.3720.10">
    <property type="entry name" value="MetI-like"/>
    <property type="match status" value="1"/>
</dbReference>
<evidence type="ECO:0000256" key="3">
    <source>
        <dbReference type="ARBA" id="ARBA00022448"/>
    </source>
</evidence>
<feature type="transmembrane region" description="Helical" evidence="9">
    <location>
        <begin position="59"/>
        <end position="86"/>
    </location>
</feature>
<reference evidence="13" key="3">
    <citation type="submission" date="2018-07" db="EMBL/GenBank/DDBJ databases">
        <authorList>
            <person name="Quirk P.G."/>
            <person name="Krulwich T.A."/>
        </authorList>
    </citation>
    <scope>NUCLEOTIDE SEQUENCE</scope>
    <source>
        <strain evidence="13">CCRI-19302</strain>
    </source>
</reference>
<dbReference type="Proteomes" id="UP000216411">
    <property type="component" value="Unassembled WGS sequence"/>
</dbReference>
<dbReference type="CDD" id="cd06261">
    <property type="entry name" value="TM_PBP2"/>
    <property type="match status" value="1"/>
</dbReference>
<evidence type="ECO:0000256" key="6">
    <source>
        <dbReference type="ARBA" id="ARBA00022692"/>
    </source>
</evidence>
<dbReference type="PROSITE" id="PS50928">
    <property type="entry name" value="ABC_TM1"/>
    <property type="match status" value="1"/>
</dbReference>
<keyword evidence="6 9" id="KW-0812">Transmembrane</keyword>
<reference evidence="13 14" key="1">
    <citation type="journal article" date="2017" name="Genome Announc.">
        <title>Draft Genome Sequence of a Sporulating and Motile Strain of Lachnotalea glycerini Isolated from Water in Quebec City, Canada.</title>
        <authorList>
            <person name="Maheux A.F."/>
            <person name="Boudreau D.K."/>
            <person name="Berube E."/>
            <person name="Boissinot M."/>
            <person name="Raymond F."/>
            <person name="Brodeur S."/>
            <person name="Corbeil J."/>
            <person name="Isabel S."/>
            <person name="Omar R.F."/>
            <person name="Bergeron M.G."/>
        </authorList>
    </citation>
    <scope>NUCLEOTIDE SEQUENCE [LARGE SCALE GENOMIC DNA]</scope>
    <source>
        <strain evidence="13 14">CCRI-19302</strain>
    </source>
</reference>
<feature type="transmembrane region" description="Helical" evidence="9">
    <location>
        <begin position="12"/>
        <end position="39"/>
    </location>
</feature>
<comment type="subcellular location">
    <subcellularLocation>
        <location evidence="1 9">Cell membrane</location>
        <topology evidence="1 9">Multi-pass membrane protein</topology>
    </subcellularLocation>
</comment>
<feature type="transmembrane region" description="Helical" evidence="9">
    <location>
        <begin position="255"/>
        <end position="277"/>
    </location>
</feature>
<gene>
    <name evidence="13" type="primary">pstC</name>
    <name evidence="12" type="ORF">C8E03_102503</name>
    <name evidence="13" type="ORF">CG710_004380</name>
</gene>
<dbReference type="SUPFAM" id="SSF161098">
    <property type="entry name" value="MetI-like"/>
    <property type="match status" value="1"/>
</dbReference>
<evidence type="ECO:0000256" key="4">
    <source>
        <dbReference type="ARBA" id="ARBA00022475"/>
    </source>
</evidence>
<protein>
    <recommendedName>
        <fullName evidence="10">Phosphate transport system permease protein</fullName>
    </recommendedName>
</protein>
<evidence type="ECO:0000313" key="14">
    <source>
        <dbReference type="Proteomes" id="UP000216411"/>
    </source>
</evidence>
<dbReference type="Proteomes" id="UP000247523">
    <property type="component" value="Unassembled WGS sequence"/>
</dbReference>
<feature type="transmembrane region" description="Helical" evidence="9">
    <location>
        <begin position="185"/>
        <end position="206"/>
    </location>
</feature>
<reference evidence="12 15" key="2">
    <citation type="submission" date="2018-05" db="EMBL/GenBank/DDBJ databases">
        <title>Genomic Encyclopedia of Type Strains, Phase IV (KMG-IV): sequencing the most valuable type-strain genomes for metagenomic binning, comparative biology and taxonomic classification.</title>
        <authorList>
            <person name="Goeker M."/>
        </authorList>
    </citation>
    <scope>NUCLEOTIDE SEQUENCE [LARGE SCALE GENOMIC DNA]</scope>
    <source>
        <strain evidence="12 15">DSM 28816</strain>
    </source>
</reference>
<keyword evidence="8 9" id="KW-0472">Membrane</keyword>
<evidence type="ECO:0000256" key="10">
    <source>
        <dbReference type="RuleBase" id="RU363054"/>
    </source>
</evidence>
<dbReference type="RefSeq" id="WP_094379303.1">
    <property type="nucleotide sequence ID" value="NZ_NOKA02000003.1"/>
</dbReference>
<dbReference type="InterPro" id="IPR035906">
    <property type="entry name" value="MetI-like_sf"/>
</dbReference>
<dbReference type="InterPro" id="IPR011864">
    <property type="entry name" value="Phosphate_PstC"/>
</dbReference>
<keyword evidence="14" id="KW-1185">Reference proteome</keyword>
<dbReference type="Pfam" id="PF00528">
    <property type="entry name" value="BPD_transp_1"/>
    <property type="match status" value="1"/>
</dbReference>
<keyword evidence="4 10" id="KW-1003">Cell membrane</keyword>
<name>A0A255JSS3_9FIRM</name>
<dbReference type="InterPro" id="IPR051124">
    <property type="entry name" value="Phosphate_Transport_Permease"/>
</dbReference>
<dbReference type="PANTHER" id="PTHR30425">
    <property type="entry name" value="PHOSPHATE TRANSPORT SYSTEM PERMEASE PROTEIN PST"/>
    <property type="match status" value="1"/>
</dbReference>